<evidence type="ECO:0000313" key="3">
    <source>
        <dbReference type="Proteomes" id="UP000447434"/>
    </source>
</evidence>
<gene>
    <name evidence="2" type="ORF">Lalb_Chr11g0070991</name>
</gene>
<proteinExistence type="predicted"/>
<keyword evidence="1" id="KW-0472">Membrane</keyword>
<accession>A0A6A4PRU6</accession>
<evidence type="ECO:0000313" key="2">
    <source>
        <dbReference type="EMBL" id="KAE9604371.1"/>
    </source>
</evidence>
<comment type="caution">
    <text evidence="2">The sequence shown here is derived from an EMBL/GenBank/DDBJ whole genome shotgun (WGS) entry which is preliminary data.</text>
</comment>
<protein>
    <submittedName>
        <fullName evidence="2">Uncharacterized protein</fullName>
    </submittedName>
</protein>
<organism evidence="2 3">
    <name type="scientific">Lupinus albus</name>
    <name type="common">White lupine</name>
    <name type="synonym">Lupinus termis</name>
    <dbReference type="NCBI Taxonomy" id="3870"/>
    <lineage>
        <taxon>Eukaryota</taxon>
        <taxon>Viridiplantae</taxon>
        <taxon>Streptophyta</taxon>
        <taxon>Embryophyta</taxon>
        <taxon>Tracheophyta</taxon>
        <taxon>Spermatophyta</taxon>
        <taxon>Magnoliopsida</taxon>
        <taxon>eudicotyledons</taxon>
        <taxon>Gunneridae</taxon>
        <taxon>Pentapetalae</taxon>
        <taxon>rosids</taxon>
        <taxon>fabids</taxon>
        <taxon>Fabales</taxon>
        <taxon>Fabaceae</taxon>
        <taxon>Papilionoideae</taxon>
        <taxon>50 kb inversion clade</taxon>
        <taxon>genistoids sensu lato</taxon>
        <taxon>core genistoids</taxon>
        <taxon>Genisteae</taxon>
        <taxon>Lupinus</taxon>
    </lineage>
</organism>
<sequence>MKSSSICYVIPAYIHIYYTISLLLCPYYFCLYKCICIYIYICLLTESDSKNPKIDNSYSIFVFIMHSFYPLSTLHVRMFTVYVFVLLIMFVVSIIEYILTIYIYIN</sequence>
<name>A0A6A4PRU6_LUPAL</name>
<keyword evidence="3" id="KW-1185">Reference proteome</keyword>
<dbReference type="AlphaFoldDB" id="A0A6A4PRU6"/>
<evidence type="ECO:0000256" key="1">
    <source>
        <dbReference type="SAM" id="Phobius"/>
    </source>
</evidence>
<feature type="transmembrane region" description="Helical" evidence="1">
    <location>
        <begin position="20"/>
        <end position="45"/>
    </location>
</feature>
<reference evidence="3" key="1">
    <citation type="journal article" date="2020" name="Nat. Commun.">
        <title>Genome sequence of the cluster root forming white lupin.</title>
        <authorList>
            <person name="Hufnagel B."/>
            <person name="Marques A."/>
            <person name="Soriano A."/>
            <person name="Marques L."/>
            <person name="Divol F."/>
            <person name="Doumas P."/>
            <person name="Sallet E."/>
            <person name="Mancinotti D."/>
            <person name="Carrere S."/>
            <person name="Marande W."/>
            <person name="Arribat S."/>
            <person name="Keller J."/>
            <person name="Huneau C."/>
            <person name="Blein T."/>
            <person name="Aime D."/>
            <person name="Laguerre M."/>
            <person name="Taylor J."/>
            <person name="Schubert V."/>
            <person name="Nelson M."/>
            <person name="Geu-Flores F."/>
            <person name="Crespi M."/>
            <person name="Gallardo-Guerrero K."/>
            <person name="Delaux P.-M."/>
            <person name="Salse J."/>
            <person name="Berges H."/>
            <person name="Guyot R."/>
            <person name="Gouzy J."/>
            <person name="Peret B."/>
        </authorList>
    </citation>
    <scope>NUCLEOTIDE SEQUENCE [LARGE SCALE GENOMIC DNA]</scope>
    <source>
        <strain evidence="3">cv. Amiga</strain>
    </source>
</reference>
<keyword evidence="1" id="KW-0812">Transmembrane</keyword>
<feature type="transmembrane region" description="Helical" evidence="1">
    <location>
        <begin position="82"/>
        <end position="105"/>
    </location>
</feature>
<dbReference type="EMBL" id="WOCE01000011">
    <property type="protein sequence ID" value="KAE9604371.1"/>
    <property type="molecule type" value="Genomic_DNA"/>
</dbReference>
<feature type="transmembrane region" description="Helical" evidence="1">
    <location>
        <begin position="57"/>
        <end position="76"/>
    </location>
</feature>
<dbReference type="Proteomes" id="UP000447434">
    <property type="component" value="Chromosome 11"/>
</dbReference>
<keyword evidence="1" id="KW-1133">Transmembrane helix</keyword>